<reference evidence="1 2" key="1">
    <citation type="submission" date="2020-08" db="EMBL/GenBank/DDBJ databases">
        <title>Genomic Encyclopedia of Type Strains, Phase IV (KMG-IV): sequencing the most valuable type-strain genomes for metagenomic binning, comparative biology and taxonomic classification.</title>
        <authorList>
            <person name="Goeker M."/>
        </authorList>
    </citation>
    <scope>NUCLEOTIDE SEQUENCE [LARGE SCALE GENOMIC DNA]</scope>
    <source>
        <strain evidence="1 2">DSM 26287</strain>
    </source>
</reference>
<name>A0A7X0NEI4_9GAMM</name>
<dbReference type="RefSeq" id="WP_184422097.1">
    <property type="nucleotide sequence ID" value="NZ_AP027362.1"/>
</dbReference>
<protein>
    <submittedName>
        <fullName evidence="1">Uncharacterized protein</fullName>
    </submittedName>
</protein>
<comment type="caution">
    <text evidence="1">The sequence shown here is derived from an EMBL/GenBank/DDBJ whole genome shotgun (WGS) entry which is preliminary data.</text>
</comment>
<sequence>MKKSYGYRLHFDCVYFRWDENQYAYRKITLDDLIQAGKQPSTIECREAVCSG</sequence>
<evidence type="ECO:0000313" key="1">
    <source>
        <dbReference type="EMBL" id="MBB6541976.1"/>
    </source>
</evidence>
<dbReference type="Proteomes" id="UP000537141">
    <property type="component" value="Unassembled WGS sequence"/>
</dbReference>
<evidence type="ECO:0000313" key="2">
    <source>
        <dbReference type="Proteomes" id="UP000537141"/>
    </source>
</evidence>
<proteinExistence type="predicted"/>
<keyword evidence="2" id="KW-1185">Reference proteome</keyword>
<dbReference type="EMBL" id="JACHHU010000002">
    <property type="protein sequence ID" value="MBB6541976.1"/>
    <property type="molecule type" value="Genomic_DNA"/>
</dbReference>
<dbReference type="AlphaFoldDB" id="A0A7X0NEI4"/>
<organism evidence="1 2">
    <name type="scientific">Thalassotalea piscium</name>
    <dbReference type="NCBI Taxonomy" id="1230533"/>
    <lineage>
        <taxon>Bacteria</taxon>
        <taxon>Pseudomonadati</taxon>
        <taxon>Pseudomonadota</taxon>
        <taxon>Gammaproteobacteria</taxon>
        <taxon>Alteromonadales</taxon>
        <taxon>Colwelliaceae</taxon>
        <taxon>Thalassotalea</taxon>
    </lineage>
</organism>
<accession>A0A7X0NEI4</accession>
<gene>
    <name evidence="1" type="ORF">HNQ55_000451</name>
</gene>